<dbReference type="InterPro" id="IPR053164">
    <property type="entry name" value="IS1016-like_transposase"/>
</dbReference>
<proteinExistence type="predicted"/>
<gene>
    <name evidence="2" type="ORF">OCBIM_22022982mg</name>
</gene>
<dbReference type="AlphaFoldDB" id="A0A0L8H3R6"/>
<dbReference type="STRING" id="37653.A0A0L8H3R6"/>
<dbReference type="PANTHER" id="PTHR47163">
    <property type="entry name" value="DDE_TNP_IS1595 DOMAIN-CONTAINING PROTEIN"/>
    <property type="match status" value="1"/>
</dbReference>
<sequence>MEYKWCVVMREVGIAPEAIITGYNYFHNVCAMWCIDNPVHLGGQDVAKIVESKFIHGKYHHGRYRQGHWVLGMIERSSLKCVLVFVQDRSAATLLPIINRHMLPGTKIITDCWQVYNDLPHHSSVNHSVSSPTIHTNTVEGMWSHMKSKYRNMH</sequence>
<dbReference type="OrthoDB" id="6412411at2759"/>
<accession>A0A0L8H3R6</accession>
<dbReference type="Pfam" id="PF12762">
    <property type="entry name" value="DDE_Tnp_IS1595"/>
    <property type="match status" value="1"/>
</dbReference>
<organism evidence="2">
    <name type="scientific">Octopus bimaculoides</name>
    <name type="common">California two-spotted octopus</name>
    <dbReference type="NCBI Taxonomy" id="37653"/>
    <lineage>
        <taxon>Eukaryota</taxon>
        <taxon>Metazoa</taxon>
        <taxon>Spiralia</taxon>
        <taxon>Lophotrochozoa</taxon>
        <taxon>Mollusca</taxon>
        <taxon>Cephalopoda</taxon>
        <taxon>Coleoidea</taxon>
        <taxon>Octopodiformes</taxon>
        <taxon>Octopoda</taxon>
        <taxon>Incirrata</taxon>
        <taxon>Octopodidae</taxon>
        <taxon>Octopus</taxon>
    </lineage>
</organism>
<dbReference type="PANTHER" id="PTHR47163:SF2">
    <property type="entry name" value="SI:DKEY-17M8.2"/>
    <property type="match status" value="1"/>
</dbReference>
<evidence type="ECO:0000259" key="1">
    <source>
        <dbReference type="SMART" id="SM01126"/>
    </source>
</evidence>
<name>A0A0L8H3R6_OCTBM</name>
<feature type="non-terminal residue" evidence="2">
    <location>
        <position position="154"/>
    </location>
</feature>
<evidence type="ECO:0000313" key="2">
    <source>
        <dbReference type="EMBL" id="KOF83941.1"/>
    </source>
</evidence>
<protein>
    <recommendedName>
        <fullName evidence="1">ISXO2-like transposase domain-containing protein</fullName>
    </recommendedName>
</protein>
<dbReference type="InterPro" id="IPR024445">
    <property type="entry name" value="Tnp_ISXO2-like"/>
</dbReference>
<feature type="domain" description="ISXO2-like transposase" evidence="1">
    <location>
        <begin position="40"/>
        <end position="152"/>
    </location>
</feature>
<dbReference type="SMART" id="SM01126">
    <property type="entry name" value="DDE_Tnp_IS1595"/>
    <property type="match status" value="1"/>
</dbReference>
<dbReference type="EMBL" id="KQ419333">
    <property type="protein sequence ID" value="KOF83941.1"/>
    <property type="molecule type" value="Genomic_DNA"/>
</dbReference>
<reference evidence="2" key="1">
    <citation type="submission" date="2015-07" db="EMBL/GenBank/DDBJ databases">
        <title>MeaNS - Measles Nucleotide Surveillance Program.</title>
        <authorList>
            <person name="Tran T."/>
            <person name="Druce J."/>
        </authorList>
    </citation>
    <scope>NUCLEOTIDE SEQUENCE</scope>
    <source>
        <strain evidence="2">UCB-OBI-ISO-001</strain>
        <tissue evidence="2">Gonad</tissue>
    </source>
</reference>